<reference evidence="2" key="1">
    <citation type="submission" date="2025-08" db="UniProtKB">
        <authorList>
            <consortium name="Ensembl"/>
        </authorList>
    </citation>
    <scope>IDENTIFICATION</scope>
</reference>
<accession>A0A3Q2QG90</accession>
<dbReference type="InterPro" id="IPR052958">
    <property type="entry name" value="IFN-induced_PKR_regulator"/>
</dbReference>
<dbReference type="SUPFAM" id="SSF53098">
    <property type="entry name" value="Ribonuclease H-like"/>
    <property type="match status" value="1"/>
</dbReference>
<dbReference type="Pfam" id="PF14291">
    <property type="entry name" value="DUF4371"/>
    <property type="match status" value="1"/>
</dbReference>
<dbReference type="Ensembl" id="ENSFHET00000003383.1">
    <property type="protein sequence ID" value="ENSFHEP00000026166.1"/>
    <property type="gene ID" value="ENSFHEG00000008843.1"/>
</dbReference>
<evidence type="ECO:0000313" key="2">
    <source>
        <dbReference type="Ensembl" id="ENSFHEP00000026166.1"/>
    </source>
</evidence>
<reference evidence="2" key="2">
    <citation type="submission" date="2025-09" db="UniProtKB">
        <authorList>
            <consortium name="Ensembl"/>
        </authorList>
    </citation>
    <scope>IDENTIFICATION</scope>
</reference>
<feature type="domain" description="TTF-type" evidence="1">
    <location>
        <begin position="36"/>
        <end position="130"/>
    </location>
</feature>
<proteinExistence type="predicted"/>
<dbReference type="InterPro" id="IPR012337">
    <property type="entry name" value="RNaseH-like_sf"/>
</dbReference>
<sequence length="680" mass="77638">MDDSEKFQLVKTRIPPTSFNFPAREFKDNRRAGGVTKRTCQRDWLDKYDFLSYSAQEDGVYCLPCILFPVQSQNRRAGMLIDLPFTNWRKFNEQMTTHMQQQYHRSSDAKLHAFVDLMNGQQTRINHTLSTEMDKRVQDNRLFLSSVIKCHRDDPSSETLNKDNFLALLKFRQEAGDGPLKNDLDSCSQNAKYISETSQNDLLDCIKEYIQSTIVHDVLNQEWGPYYAVIADEVADVSNYEQLGVRIRYVKDGIPVERLIDFVGCDSITGEAVCTNLLTSLRKVGLDPKLCRAQGYDGAGRVDGCAANFCKESPRAKYFHCASHQLNLINQERLAAEQELLAKKKIKLMCETRWVDRHTSLEDFHNLYEALLHCLNVISENADSVWDAKAIVEANELLRAVTSANFIAALQCNRYFSGFTKSLSTLLQGSSQDVLTAYEEVKLVKDTLRDIRCEAEAEFKEVYESMVEMGKLAGFDDDLPIPRRCGRQTTRNNNPSDNPMEYWRCTVFVPFLDSLISEFDSRFSVMSSAAILGLKLLPSNLHMMSDESEKEIFRSYKDDLPSGSTFRQEVKLWHTKWSSSVEKPSSLPEILRITNMKCYPNISMILHLLSVMPVTSASEKRANSGLKAVKTLLGSTMGQERFVALVLMYVHKDIHLDINKIIDIFAQKHPRRLTFVNPLS</sequence>
<evidence type="ECO:0000313" key="3">
    <source>
        <dbReference type="Proteomes" id="UP000265000"/>
    </source>
</evidence>
<keyword evidence="3" id="KW-1185">Reference proteome</keyword>
<evidence type="ECO:0000259" key="1">
    <source>
        <dbReference type="SMART" id="SM00597"/>
    </source>
</evidence>
<dbReference type="SMART" id="SM00597">
    <property type="entry name" value="ZnF_TTF"/>
    <property type="match status" value="1"/>
</dbReference>
<dbReference type="GO" id="GO:0046983">
    <property type="term" value="F:protein dimerization activity"/>
    <property type="evidence" value="ECO:0007669"/>
    <property type="project" value="InterPro"/>
</dbReference>
<dbReference type="InterPro" id="IPR006580">
    <property type="entry name" value="Znf_TTF"/>
</dbReference>
<dbReference type="PANTHER" id="PTHR46289:SF14">
    <property type="entry name" value="DUF4371 DOMAIN-CONTAINING PROTEIN"/>
    <property type="match status" value="1"/>
</dbReference>
<dbReference type="AlphaFoldDB" id="A0A3Q2QG90"/>
<organism evidence="2 3">
    <name type="scientific">Fundulus heteroclitus</name>
    <name type="common">Killifish</name>
    <name type="synonym">Mummichog</name>
    <dbReference type="NCBI Taxonomy" id="8078"/>
    <lineage>
        <taxon>Eukaryota</taxon>
        <taxon>Metazoa</taxon>
        <taxon>Chordata</taxon>
        <taxon>Craniata</taxon>
        <taxon>Vertebrata</taxon>
        <taxon>Euteleostomi</taxon>
        <taxon>Actinopterygii</taxon>
        <taxon>Neopterygii</taxon>
        <taxon>Teleostei</taxon>
        <taxon>Neoteleostei</taxon>
        <taxon>Acanthomorphata</taxon>
        <taxon>Ovalentaria</taxon>
        <taxon>Atherinomorphae</taxon>
        <taxon>Cyprinodontiformes</taxon>
        <taxon>Fundulidae</taxon>
        <taxon>Fundulus</taxon>
    </lineage>
</organism>
<dbReference type="InterPro" id="IPR025398">
    <property type="entry name" value="DUF4371"/>
</dbReference>
<dbReference type="STRING" id="8078.ENSFHEP00000026166"/>
<name>A0A3Q2QG90_FUNHE</name>
<protein>
    <recommendedName>
        <fullName evidence="1">TTF-type domain-containing protein</fullName>
    </recommendedName>
</protein>
<dbReference type="GeneTree" id="ENSGT00940000166390"/>
<dbReference type="Pfam" id="PF05699">
    <property type="entry name" value="Dimer_Tnp_hAT"/>
    <property type="match status" value="1"/>
</dbReference>
<dbReference type="Proteomes" id="UP000265000">
    <property type="component" value="Unplaced"/>
</dbReference>
<dbReference type="PANTHER" id="PTHR46289">
    <property type="entry name" value="52 KDA REPRESSOR OF THE INHIBITOR OF THE PROTEIN KINASE-LIKE PROTEIN-RELATED"/>
    <property type="match status" value="1"/>
</dbReference>
<dbReference type="InterPro" id="IPR008906">
    <property type="entry name" value="HATC_C_dom"/>
</dbReference>